<dbReference type="InterPro" id="IPR019887">
    <property type="entry name" value="Tscrpt_reg_AsnC/Lrp_C"/>
</dbReference>
<dbReference type="KEGG" id="slut:H9L13_03145"/>
<dbReference type="SMART" id="SM00344">
    <property type="entry name" value="HTH_ASNC"/>
    <property type="match status" value="1"/>
</dbReference>
<organism evidence="5 6">
    <name type="scientific">Sphingomonas lutea</name>
    <dbReference type="NCBI Taxonomy" id="1045317"/>
    <lineage>
        <taxon>Bacteria</taxon>
        <taxon>Pseudomonadati</taxon>
        <taxon>Pseudomonadota</taxon>
        <taxon>Alphaproteobacteria</taxon>
        <taxon>Sphingomonadales</taxon>
        <taxon>Sphingomonadaceae</taxon>
        <taxon>Sphingomonas</taxon>
    </lineage>
</organism>
<dbReference type="RefSeq" id="WP_187538961.1">
    <property type="nucleotide sequence ID" value="NZ_BAABJT010000001.1"/>
</dbReference>
<dbReference type="GO" id="GO:0043200">
    <property type="term" value="P:response to amino acid"/>
    <property type="evidence" value="ECO:0007669"/>
    <property type="project" value="TreeGrafter"/>
</dbReference>
<evidence type="ECO:0000313" key="5">
    <source>
        <dbReference type="EMBL" id="QNN67930.1"/>
    </source>
</evidence>
<dbReference type="InterPro" id="IPR036390">
    <property type="entry name" value="WH_DNA-bd_sf"/>
</dbReference>
<feature type="domain" description="HTH asnC-type" evidence="4">
    <location>
        <begin position="2"/>
        <end position="82"/>
    </location>
</feature>
<protein>
    <submittedName>
        <fullName evidence="5">Lrp/AsnC family transcriptional regulator</fullName>
    </submittedName>
</protein>
<keyword evidence="3" id="KW-0804">Transcription</keyword>
<evidence type="ECO:0000256" key="2">
    <source>
        <dbReference type="ARBA" id="ARBA00023125"/>
    </source>
</evidence>
<dbReference type="PRINTS" id="PR00033">
    <property type="entry name" value="HTHASNC"/>
</dbReference>
<evidence type="ECO:0000313" key="6">
    <source>
        <dbReference type="Proteomes" id="UP000515971"/>
    </source>
</evidence>
<reference evidence="5 6" key="1">
    <citation type="submission" date="2020-08" db="EMBL/GenBank/DDBJ databases">
        <title>Genome sequence of Sphingomonas lutea KCTC 23642T.</title>
        <authorList>
            <person name="Hyun D.-W."/>
            <person name="Bae J.-W."/>
        </authorList>
    </citation>
    <scope>NUCLEOTIDE SEQUENCE [LARGE SCALE GENOMIC DNA]</scope>
    <source>
        <strain evidence="5 6">KCTC 23642</strain>
    </source>
</reference>
<evidence type="ECO:0000259" key="4">
    <source>
        <dbReference type="PROSITE" id="PS50956"/>
    </source>
</evidence>
<dbReference type="InterPro" id="IPR036388">
    <property type="entry name" value="WH-like_DNA-bd_sf"/>
</dbReference>
<keyword evidence="2" id="KW-0238">DNA-binding</keyword>
<evidence type="ECO:0000256" key="3">
    <source>
        <dbReference type="ARBA" id="ARBA00023163"/>
    </source>
</evidence>
<dbReference type="Pfam" id="PF13412">
    <property type="entry name" value="HTH_24"/>
    <property type="match status" value="1"/>
</dbReference>
<dbReference type="Pfam" id="PF01037">
    <property type="entry name" value="AsnC_trans_reg"/>
    <property type="match status" value="1"/>
</dbReference>
<dbReference type="GO" id="GO:0043565">
    <property type="term" value="F:sequence-specific DNA binding"/>
    <property type="evidence" value="ECO:0007669"/>
    <property type="project" value="InterPro"/>
</dbReference>
<dbReference type="EMBL" id="CP060718">
    <property type="protein sequence ID" value="QNN67930.1"/>
    <property type="molecule type" value="Genomic_DNA"/>
</dbReference>
<dbReference type="InterPro" id="IPR011008">
    <property type="entry name" value="Dimeric_a/b-barrel"/>
</dbReference>
<proteinExistence type="predicted"/>
<dbReference type="PROSITE" id="PS50956">
    <property type="entry name" value="HTH_ASNC_2"/>
    <property type="match status" value="1"/>
</dbReference>
<dbReference type="Gene3D" id="3.30.70.920">
    <property type="match status" value="1"/>
</dbReference>
<dbReference type="SUPFAM" id="SSF46785">
    <property type="entry name" value="Winged helix' DNA-binding domain"/>
    <property type="match status" value="1"/>
</dbReference>
<accession>A0A7G9SJA5</accession>
<dbReference type="GO" id="GO:0005829">
    <property type="term" value="C:cytosol"/>
    <property type="evidence" value="ECO:0007669"/>
    <property type="project" value="TreeGrafter"/>
</dbReference>
<keyword evidence="6" id="KW-1185">Reference proteome</keyword>
<dbReference type="PANTHER" id="PTHR30154:SF34">
    <property type="entry name" value="TRANSCRIPTIONAL REGULATOR AZLB"/>
    <property type="match status" value="1"/>
</dbReference>
<name>A0A7G9SJA5_9SPHN</name>
<dbReference type="AlphaFoldDB" id="A0A7G9SJA5"/>
<keyword evidence="1" id="KW-0805">Transcription regulation</keyword>
<evidence type="ECO:0000256" key="1">
    <source>
        <dbReference type="ARBA" id="ARBA00023015"/>
    </source>
</evidence>
<sequence length="155" mass="17369">MLDEFDLQLLDQLQRDNEQTAERLAEKVSLSPSAIARRLRRLRAEGWIAGGIALLSPRLAETRLRAIVTIVLNEHADKQGKAALLNRLIAEEQVQFVYEITGALDLLVLVDCPHMAAFNALAEEIIAADPTVRRYETSFVKRDFKFAPFIRLAGG</sequence>
<gene>
    <name evidence="5" type="ORF">H9L13_03145</name>
</gene>
<dbReference type="SUPFAM" id="SSF54909">
    <property type="entry name" value="Dimeric alpha+beta barrel"/>
    <property type="match status" value="1"/>
</dbReference>
<dbReference type="InterPro" id="IPR019888">
    <property type="entry name" value="Tscrpt_reg_AsnC-like"/>
</dbReference>
<dbReference type="PANTHER" id="PTHR30154">
    <property type="entry name" value="LEUCINE-RESPONSIVE REGULATORY PROTEIN"/>
    <property type="match status" value="1"/>
</dbReference>
<dbReference type="Proteomes" id="UP000515971">
    <property type="component" value="Chromosome"/>
</dbReference>
<dbReference type="Gene3D" id="1.10.10.10">
    <property type="entry name" value="Winged helix-like DNA-binding domain superfamily/Winged helix DNA-binding domain"/>
    <property type="match status" value="1"/>
</dbReference>
<dbReference type="InterPro" id="IPR000485">
    <property type="entry name" value="AsnC-type_HTH_dom"/>
</dbReference>